<dbReference type="RefSeq" id="WP_170847963.1">
    <property type="nucleotide sequence ID" value="NZ_BAABFM010000001.1"/>
</dbReference>
<evidence type="ECO:0000313" key="2">
    <source>
        <dbReference type="EMBL" id="SFO30102.1"/>
    </source>
</evidence>
<dbReference type="Proteomes" id="UP000198806">
    <property type="component" value="Unassembled WGS sequence"/>
</dbReference>
<evidence type="ECO:0000313" key="3">
    <source>
        <dbReference type="Proteomes" id="UP000198806"/>
    </source>
</evidence>
<accession>A0A1I5G2A7</accession>
<feature type="region of interest" description="Disordered" evidence="1">
    <location>
        <begin position="1"/>
        <end position="47"/>
    </location>
</feature>
<dbReference type="STRING" id="1527.SAMN04489757_11715"/>
<organism evidence="2 3">
    <name type="scientific">Anaerocolumna aminovalerica</name>
    <dbReference type="NCBI Taxonomy" id="1527"/>
    <lineage>
        <taxon>Bacteria</taxon>
        <taxon>Bacillati</taxon>
        <taxon>Bacillota</taxon>
        <taxon>Clostridia</taxon>
        <taxon>Lachnospirales</taxon>
        <taxon>Lachnospiraceae</taxon>
        <taxon>Anaerocolumna</taxon>
    </lineage>
</organism>
<proteinExistence type="predicted"/>
<dbReference type="AlphaFoldDB" id="A0A1I5G2A7"/>
<sequence>MRERKDNKGRNNINKKDHQLKIEPSTDCSTDKTEDKAENKIQNRSNK</sequence>
<feature type="compositionally biased region" description="Basic and acidic residues" evidence="1">
    <location>
        <begin position="29"/>
        <end position="41"/>
    </location>
</feature>
<name>A0A1I5G2A7_9FIRM</name>
<dbReference type="EMBL" id="FOWD01000017">
    <property type="protein sequence ID" value="SFO30102.1"/>
    <property type="molecule type" value="Genomic_DNA"/>
</dbReference>
<evidence type="ECO:0000256" key="1">
    <source>
        <dbReference type="SAM" id="MobiDB-lite"/>
    </source>
</evidence>
<feature type="compositionally biased region" description="Basic and acidic residues" evidence="1">
    <location>
        <begin position="1"/>
        <end position="21"/>
    </location>
</feature>
<reference evidence="2 3" key="1">
    <citation type="submission" date="2016-10" db="EMBL/GenBank/DDBJ databases">
        <authorList>
            <person name="de Groot N.N."/>
        </authorList>
    </citation>
    <scope>NUCLEOTIDE SEQUENCE [LARGE SCALE GENOMIC DNA]</scope>
    <source>
        <strain evidence="2 3">DSM 1283</strain>
    </source>
</reference>
<keyword evidence="3" id="KW-1185">Reference proteome</keyword>
<protein>
    <submittedName>
        <fullName evidence="2">Uncharacterized protein</fullName>
    </submittedName>
</protein>
<gene>
    <name evidence="2" type="ORF">SAMN04489757_11715</name>
</gene>